<evidence type="ECO:0000256" key="7">
    <source>
        <dbReference type="ARBA" id="ARBA00023242"/>
    </source>
</evidence>
<dbReference type="PANTHER" id="PTHR43979">
    <property type="entry name" value="PRE-MRNA-PROCESSING FACTOR 17"/>
    <property type="match status" value="1"/>
</dbReference>
<keyword evidence="12" id="KW-1185">Reference proteome</keyword>
<feature type="repeat" description="WD" evidence="9">
    <location>
        <begin position="537"/>
        <end position="570"/>
    </location>
</feature>
<proteinExistence type="predicted"/>
<dbReference type="SMART" id="SM00320">
    <property type="entry name" value="WD40"/>
    <property type="match status" value="7"/>
</dbReference>
<dbReference type="EMBL" id="KQ242259">
    <property type="protein sequence ID" value="KNC79700.1"/>
    <property type="molecule type" value="Genomic_DNA"/>
</dbReference>
<feature type="repeat" description="WD" evidence="9">
    <location>
        <begin position="275"/>
        <end position="308"/>
    </location>
</feature>
<dbReference type="AlphaFoldDB" id="A0A0L0FSH9"/>
<evidence type="ECO:0000256" key="5">
    <source>
        <dbReference type="ARBA" id="ARBA00022737"/>
    </source>
</evidence>
<organism evidence="11 12">
    <name type="scientific">Sphaeroforma arctica JP610</name>
    <dbReference type="NCBI Taxonomy" id="667725"/>
    <lineage>
        <taxon>Eukaryota</taxon>
        <taxon>Ichthyosporea</taxon>
        <taxon>Ichthyophonida</taxon>
        <taxon>Sphaeroforma</taxon>
    </lineage>
</organism>
<feature type="compositionally biased region" description="Polar residues" evidence="10">
    <location>
        <begin position="31"/>
        <end position="40"/>
    </location>
</feature>
<evidence type="ECO:0000256" key="1">
    <source>
        <dbReference type="ARBA" id="ARBA00004123"/>
    </source>
</evidence>
<dbReference type="Gene3D" id="2.130.10.10">
    <property type="entry name" value="YVTN repeat-like/Quinoprotein amine dehydrogenase"/>
    <property type="match status" value="1"/>
</dbReference>
<keyword evidence="2 9" id="KW-0853">WD repeat</keyword>
<gene>
    <name evidence="11" type="ORF">SARC_07911</name>
</gene>
<dbReference type="CDD" id="cd00200">
    <property type="entry name" value="WD40"/>
    <property type="match status" value="1"/>
</dbReference>
<dbReference type="InterPro" id="IPR036322">
    <property type="entry name" value="WD40_repeat_dom_sf"/>
</dbReference>
<dbReference type="PANTHER" id="PTHR43979:SF1">
    <property type="entry name" value="PRE-MRNA-PROCESSING FACTOR 17"/>
    <property type="match status" value="1"/>
</dbReference>
<protein>
    <recommendedName>
        <fullName evidence="8">Pre-mRNA-processing factor 17</fullName>
    </recommendedName>
</protein>
<dbReference type="PROSITE" id="PS50294">
    <property type="entry name" value="WD_REPEATS_REGION"/>
    <property type="match status" value="3"/>
</dbReference>
<dbReference type="RefSeq" id="XP_014153602.1">
    <property type="nucleotide sequence ID" value="XM_014298127.1"/>
</dbReference>
<dbReference type="InterPro" id="IPR032847">
    <property type="entry name" value="PRPF17"/>
</dbReference>
<keyword evidence="7" id="KW-0539">Nucleus</keyword>
<dbReference type="InterPro" id="IPR001680">
    <property type="entry name" value="WD40_rpt"/>
</dbReference>
<evidence type="ECO:0000256" key="6">
    <source>
        <dbReference type="ARBA" id="ARBA00023187"/>
    </source>
</evidence>
<evidence type="ECO:0000256" key="9">
    <source>
        <dbReference type="PROSITE-ProRule" id="PRU00221"/>
    </source>
</evidence>
<dbReference type="Proteomes" id="UP000054560">
    <property type="component" value="Unassembled WGS sequence"/>
</dbReference>
<dbReference type="OrthoDB" id="10257301at2759"/>
<dbReference type="STRING" id="667725.A0A0L0FSH9"/>
<feature type="region of interest" description="Disordered" evidence="10">
    <location>
        <begin position="1"/>
        <end position="40"/>
    </location>
</feature>
<dbReference type="SUPFAM" id="SSF50978">
    <property type="entry name" value="WD40 repeat-like"/>
    <property type="match status" value="1"/>
</dbReference>
<keyword evidence="4" id="KW-0747">Spliceosome</keyword>
<dbReference type="FunFam" id="2.130.10.10:FF:000034">
    <property type="entry name" value="Pre-mRNA-processing factor 17, putative"/>
    <property type="match status" value="1"/>
</dbReference>
<feature type="compositionally biased region" description="Basic and acidic residues" evidence="10">
    <location>
        <begin position="16"/>
        <end position="30"/>
    </location>
</feature>
<feature type="repeat" description="WD" evidence="9">
    <location>
        <begin position="319"/>
        <end position="360"/>
    </location>
</feature>
<dbReference type="InterPro" id="IPR015943">
    <property type="entry name" value="WD40/YVTN_repeat-like_dom_sf"/>
</dbReference>
<feature type="repeat" description="WD" evidence="9">
    <location>
        <begin position="507"/>
        <end position="536"/>
    </location>
</feature>
<dbReference type="PROSITE" id="PS50082">
    <property type="entry name" value="WD_REPEATS_2"/>
    <property type="match status" value="5"/>
</dbReference>
<evidence type="ECO:0000256" key="8">
    <source>
        <dbReference type="ARBA" id="ARBA00068146"/>
    </source>
</evidence>
<reference evidence="11 12" key="1">
    <citation type="submission" date="2011-02" db="EMBL/GenBank/DDBJ databases">
        <title>The Genome Sequence of Sphaeroforma arctica JP610.</title>
        <authorList>
            <consortium name="The Broad Institute Genome Sequencing Platform"/>
            <person name="Russ C."/>
            <person name="Cuomo C."/>
            <person name="Young S.K."/>
            <person name="Zeng Q."/>
            <person name="Gargeya S."/>
            <person name="Alvarado L."/>
            <person name="Berlin A."/>
            <person name="Chapman S.B."/>
            <person name="Chen Z."/>
            <person name="Freedman E."/>
            <person name="Gellesch M."/>
            <person name="Goldberg J."/>
            <person name="Griggs A."/>
            <person name="Gujja S."/>
            <person name="Heilman E."/>
            <person name="Heiman D."/>
            <person name="Howarth C."/>
            <person name="Mehta T."/>
            <person name="Neiman D."/>
            <person name="Pearson M."/>
            <person name="Roberts A."/>
            <person name="Saif S."/>
            <person name="Shea T."/>
            <person name="Shenoy N."/>
            <person name="Sisk P."/>
            <person name="Stolte C."/>
            <person name="Sykes S."/>
            <person name="White J."/>
            <person name="Yandava C."/>
            <person name="Burger G."/>
            <person name="Gray M.W."/>
            <person name="Holland P.W.H."/>
            <person name="King N."/>
            <person name="Lang F.B.F."/>
            <person name="Roger A.J."/>
            <person name="Ruiz-Trillo I."/>
            <person name="Haas B."/>
            <person name="Nusbaum C."/>
            <person name="Birren B."/>
        </authorList>
    </citation>
    <scope>NUCLEOTIDE SEQUENCE [LARGE SCALE GENOMIC DNA]</scope>
    <source>
        <strain evidence="11 12">JP610</strain>
    </source>
</reference>
<accession>A0A0L0FSH9</accession>
<evidence type="ECO:0000313" key="12">
    <source>
        <dbReference type="Proteomes" id="UP000054560"/>
    </source>
</evidence>
<dbReference type="GO" id="GO:0071013">
    <property type="term" value="C:catalytic step 2 spliceosome"/>
    <property type="evidence" value="ECO:0007669"/>
    <property type="project" value="InterPro"/>
</dbReference>
<keyword evidence="5" id="KW-0677">Repeat</keyword>
<dbReference type="GO" id="GO:0000398">
    <property type="term" value="P:mRNA splicing, via spliceosome"/>
    <property type="evidence" value="ECO:0007669"/>
    <property type="project" value="InterPro"/>
</dbReference>
<dbReference type="eggNOG" id="KOG0282">
    <property type="taxonomic scope" value="Eukaryota"/>
</dbReference>
<evidence type="ECO:0000256" key="3">
    <source>
        <dbReference type="ARBA" id="ARBA00022664"/>
    </source>
</evidence>
<evidence type="ECO:0000313" key="11">
    <source>
        <dbReference type="EMBL" id="KNC79700.1"/>
    </source>
</evidence>
<comment type="subcellular location">
    <subcellularLocation>
        <location evidence="1">Nucleus</location>
    </subcellularLocation>
</comment>
<evidence type="ECO:0000256" key="10">
    <source>
        <dbReference type="SAM" id="MobiDB-lite"/>
    </source>
</evidence>
<keyword evidence="6" id="KW-0508">mRNA splicing</keyword>
<dbReference type="GeneID" id="25908415"/>
<name>A0A0L0FSH9_9EUKA</name>
<dbReference type="GO" id="GO:0003729">
    <property type="term" value="F:mRNA binding"/>
    <property type="evidence" value="ECO:0007669"/>
    <property type="project" value="TreeGrafter"/>
</dbReference>
<feature type="repeat" description="WD" evidence="9">
    <location>
        <begin position="405"/>
        <end position="437"/>
    </location>
</feature>
<keyword evidence="3" id="KW-0507">mRNA processing</keyword>
<evidence type="ECO:0000256" key="2">
    <source>
        <dbReference type="ARBA" id="ARBA00022574"/>
    </source>
</evidence>
<feature type="region of interest" description="Disordered" evidence="10">
    <location>
        <begin position="147"/>
        <end position="182"/>
    </location>
</feature>
<evidence type="ECO:0000256" key="4">
    <source>
        <dbReference type="ARBA" id="ARBA00022728"/>
    </source>
</evidence>
<dbReference type="Pfam" id="PF00400">
    <property type="entry name" value="WD40"/>
    <property type="match status" value="5"/>
</dbReference>
<sequence length="570" mass="63922">MNALADYAGSSSESDGEGRATKPTKTEERSPPSTHVPTNLSALKKKMQLNVAPLVHAKTNGRSIVPVDPHAKNLGYNPRIDEMYGPIEGPTNPNKTSQEAAERNIISGYVEDTGISDFAFEEQRRTFHAYGYASNPSAGANVVGDRKRAEKQQNATAFEGVRNSGPKRKREHRGDAADLDNYQGPWAKWKDEKTTAKPTDEQMEILKSYKVKNIAESGGKAKKDEEVSVLNIDDAQDYQGRTFMDIPRTVPSGVKLDSDDGPEKCYVPTKNLATWQAHDKGVSAIRLFPRSGHLILTAGMDCRVKLWEYYGKRRLIRTYVGHTMAVRDIDFNNDGTRFLTASYDRMVKMWDTFTGECLGRYTNGKIPYCVKFNPDPAKQHMIVAGTSDKKIVQWDTTTGEVVQEYDRHLGAVNTITFIDGGNRMVSTSDDKSIKLWEWEIPVDYKHIAEPGMHSVPAVAMHPKGRWMAFQSLDNTILIYGVGERFRINSKKQFKGHLIAGYAVQPGFSSDGRYVISGDSEGKLIIWDWKSTKIYKRLECHTKVTIGCLWHPHEPSQVITCSWDGTVSVWD</sequence>